<comment type="caution">
    <text evidence="2">The sequence shown here is derived from an EMBL/GenBank/DDBJ whole genome shotgun (WGS) entry which is preliminary data.</text>
</comment>
<sequence>MQNRLLKRLSHTITMLLLLHINLMGLHCKRREADSTTVAASTTVSKHIIPQEKQSLIPKNPGNLVSDHSENISDYATITADASMEKIDKDEFEETNENETDLEETDENDADLEEADENESDLEEANEDENEVSLKEKKKKCKKEVIELRIY</sequence>
<dbReference type="EMBL" id="RARA01000017">
    <property type="protein sequence ID" value="ROT47686.1"/>
    <property type="molecule type" value="Genomic_DNA"/>
</dbReference>
<dbReference type="AlphaFoldDB" id="A0A3N2QCZ3"/>
<feature type="compositionally biased region" description="Acidic residues" evidence="1">
    <location>
        <begin position="90"/>
        <end position="131"/>
    </location>
</feature>
<organism evidence="2 3">
    <name type="scientific">Candidatus Cardinium hertigii</name>
    <dbReference type="NCBI Taxonomy" id="247481"/>
    <lineage>
        <taxon>Bacteria</taxon>
        <taxon>Pseudomonadati</taxon>
        <taxon>Bacteroidota</taxon>
        <taxon>Cytophagia</taxon>
        <taxon>Cytophagales</taxon>
        <taxon>Amoebophilaceae</taxon>
        <taxon>Candidatus Cardinium</taxon>
    </lineage>
</organism>
<gene>
    <name evidence="2" type="ORF">EDM02_01030</name>
</gene>
<feature type="region of interest" description="Disordered" evidence="1">
    <location>
        <begin position="83"/>
        <end position="137"/>
    </location>
</feature>
<proteinExistence type="predicted"/>
<evidence type="ECO:0000313" key="3">
    <source>
        <dbReference type="Proteomes" id="UP000270927"/>
    </source>
</evidence>
<accession>A0A3N2QCZ3</accession>
<evidence type="ECO:0000256" key="1">
    <source>
        <dbReference type="SAM" id="MobiDB-lite"/>
    </source>
</evidence>
<protein>
    <submittedName>
        <fullName evidence="2">Uncharacterized protein</fullName>
    </submittedName>
</protein>
<dbReference type="Proteomes" id="UP000270927">
    <property type="component" value="Unassembled WGS sequence"/>
</dbReference>
<dbReference type="RefSeq" id="WP_123662361.1">
    <property type="nucleotide sequence ID" value="NZ_RARA01000017.1"/>
</dbReference>
<reference evidence="2 3" key="1">
    <citation type="submission" date="2018-09" db="EMBL/GenBank/DDBJ databases">
        <title>Comparative Genomics of Wolbachia-Cardinium Dual Endosymbiosis in a Plant-Parasitic Nematode.</title>
        <authorList>
            <person name="Brown A.M.V."/>
            <person name="Wasala S.K."/>
            <person name="Howe D.K."/>
            <person name="Peetz A.B."/>
            <person name="Zasada I.A."/>
            <person name="Denver D.R."/>
        </authorList>
    </citation>
    <scope>NUCLEOTIDE SEQUENCE [LARGE SCALE GENOMIC DNA]</scope>
    <source>
        <strain evidence="2 3">Pp_1</strain>
    </source>
</reference>
<name>A0A3N2QCZ3_9BACT</name>
<keyword evidence="3" id="KW-1185">Reference proteome</keyword>
<evidence type="ECO:0000313" key="2">
    <source>
        <dbReference type="EMBL" id="ROT47686.1"/>
    </source>
</evidence>